<comment type="caution">
    <text evidence="7">The sequence shown here is derived from an EMBL/GenBank/DDBJ whole genome shotgun (WGS) entry which is preliminary data.</text>
</comment>
<dbReference type="Proteomes" id="UP000297248">
    <property type="component" value="Unassembled WGS sequence"/>
</dbReference>
<accession>A0A4Y8AI29</accession>
<organism evidence="7 8">
    <name type="scientific">Mucilaginibacter phyllosphaerae</name>
    <dbReference type="NCBI Taxonomy" id="1812349"/>
    <lineage>
        <taxon>Bacteria</taxon>
        <taxon>Pseudomonadati</taxon>
        <taxon>Bacteroidota</taxon>
        <taxon>Sphingobacteriia</taxon>
        <taxon>Sphingobacteriales</taxon>
        <taxon>Sphingobacteriaceae</taxon>
        <taxon>Mucilaginibacter</taxon>
    </lineage>
</organism>
<evidence type="ECO:0000313" key="8">
    <source>
        <dbReference type="Proteomes" id="UP000297248"/>
    </source>
</evidence>
<dbReference type="InterPro" id="IPR006558">
    <property type="entry name" value="LamG-like"/>
</dbReference>
<keyword evidence="4" id="KW-0106">Calcium</keyword>
<dbReference type="InterPro" id="IPR013320">
    <property type="entry name" value="ConA-like_dom_sf"/>
</dbReference>
<dbReference type="Pfam" id="PF13385">
    <property type="entry name" value="Laminin_G_3"/>
    <property type="match status" value="1"/>
</dbReference>
<dbReference type="GO" id="GO:0005829">
    <property type="term" value="C:cytosol"/>
    <property type="evidence" value="ECO:0007669"/>
    <property type="project" value="TreeGrafter"/>
</dbReference>
<dbReference type="Gene3D" id="1.20.1610.10">
    <property type="entry name" value="alpha-1,2-mannosidases domains"/>
    <property type="match status" value="1"/>
</dbReference>
<dbReference type="GO" id="GO:0006516">
    <property type="term" value="P:glycoprotein catabolic process"/>
    <property type="evidence" value="ECO:0007669"/>
    <property type="project" value="TreeGrafter"/>
</dbReference>
<sequence>MLAGWLYARQEKDLHKNISWAMFKANLIRMRCVLFLLFFNVAAIVANAQLKNNNLAYVNPFIGTAKSGALTRWGGDGGTYPGAVAPSGFIQISPETRVTGAKGYNFADSSIYYFSCAGHNSGFPEGSLGKLYVMPALGDEAFKAGVYSSRFTHSNEAAKPGYYKVTFNNGITTEAAAATRSGMLRFTFPIDSKPQIFIGNSGDLTIVSGKVLHGALLNTVYNFSEDFISKKKENNGYLFTFKSTGAAKRFISIKLSTSTVNYNGAQNNIDKELGSLTLDELAKATARSWAMQLATVDVEDDNTNNKTIFYTALYHSLLIPWVISDADGSYRGNDGKVCQASGKYQYGGFSPWDTFRSLHPLLSLLYPQKQNDVIISMLDIYKQTGHLPTESMTGNHAVPIIVDAYLKGITGYDKALAYQAMKSNIVDSPFVQTDMGIYHQMGYIPYTRSESVTRTVEYAYDDWALAQYAKEVMKDKTDYEILQQRGYNYRNLFYPKSLFLLPRLNDAFKTEPGMSGYKEGDRWVYSYFVPHNAKDLVNLLGGNEAFVKRLDSALSHHVILYDNETVVHVPYLFNAAGRPDLTQKWIRNILLTRYKNSPGGLPGNDDLGSMSSAYIFNALGIFPVCPGLPQYAIGTPLFKSVKLSLPNHKTWVIKSDGASAGNNKVSTLTINGKLSRQLVIAHQQITNGGVMRFKMGKNNRKTDDPAILSVTKSNADIHLLSYRLQKNKIQPNEQLWVYFTLANTGSAGTKQISLTVDHKEIAVMNSLVKQGETLTDSISCRLYHLGKAKIALNNKPVGIVNVTEPLQPVLQPYGLSSLHLQPLVQYKQEQKISFVIKNLTGQNHDFAVPLYLNDTIIHTYKVSLAAGESKIHTYSFNENKAGLKTIRVGGLNQKYKVYADDAGSLLLHLPDVGKDSLPYLKDQSGLDNNARVITTIGINIPTLKQILFGDNCYLEVPSSASLDNLDETITMMAWVNPQATERGLVDMITKGDSHVLQTTDNKTLTFFAGGWGRGDCTVPLPQNWKDKWHHIAGVCNGTTLFVYIDGKLSGTAKVEGKVNLSVSNKWQFGRNEEFPSERIFHGYIDDIRIYGKALSGEVIEAIFKYGR</sequence>
<dbReference type="GO" id="GO:0005975">
    <property type="term" value="P:carbohydrate metabolic process"/>
    <property type="evidence" value="ECO:0007669"/>
    <property type="project" value="InterPro"/>
</dbReference>
<evidence type="ECO:0000256" key="1">
    <source>
        <dbReference type="ARBA" id="ARBA00001913"/>
    </source>
</evidence>
<dbReference type="Pfam" id="PF17678">
    <property type="entry name" value="Glyco_hydro_92N"/>
    <property type="match status" value="1"/>
</dbReference>
<dbReference type="GO" id="GO:0000224">
    <property type="term" value="F:peptide-N4-(N-acetyl-beta-glucosaminyl)asparagine amidase activity"/>
    <property type="evidence" value="ECO:0007669"/>
    <property type="project" value="TreeGrafter"/>
</dbReference>
<evidence type="ECO:0000256" key="3">
    <source>
        <dbReference type="ARBA" id="ARBA00022729"/>
    </source>
</evidence>
<dbReference type="NCBIfam" id="TIGR01180">
    <property type="entry name" value="aman2_put"/>
    <property type="match status" value="1"/>
</dbReference>
<keyword evidence="3" id="KW-0732">Signal</keyword>
<dbReference type="InterPro" id="IPR050883">
    <property type="entry name" value="PNGase"/>
</dbReference>
<gene>
    <name evidence="7" type="ORF">E2R65_00810</name>
</gene>
<reference evidence="7 8" key="1">
    <citation type="journal article" date="2016" name="Int. J. Syst. Evol. Microbiol.">
        <title>Proposal of Mucilaginibacter phyllosphaerae sp. nov. isolated from the phyllosphere of Galium album.</title>
        <authorList>
            <person name="Aydogan E.L."/>
            <person name="Busse H.J."/>
            <person name="Moser G."/>
            <person name="Muller C."/>
            <person name="Kampfer P."/>
            <person name="Glaeser S.P."/>
        </authorList>
    </citation>
    <scope>NUCLEOTIDE SEQUENCE [LARGE SCALE GENOMIC DNA]</scope>
    <source>
        <strain evidence="7 8">PP-F2FG21</strain>
    </source>
</reference>
<evidence type="ECO:0000256" key="5">
    <source>
        <dbReference type="ARBA" id="ARBA00023157"/>
    </source>
</evidence>
<keyword evidence="5" id="KW-1015">Disulfide bond</keyword>
<dbReference type="SUPFAM" id="SSF49899">
    <property type="entry name" value="Concanavalin A-like lectins/glucanases"/>
    <property type="match status" value="1"/>
</dbReference>
<evidence type="ECO:0000256" key="4">
    <source>
        <dbReference type="ARBA" id="ARBA00022837"/>
    </source>
</evidence>
<dbReference type="PANTHER" id="PTHR12143">
    <property type="entry name" value="PEPTIDE N-GLYCANASE PNGASE -RELATED"/>
    <property type="match status" value="1"/>
</dbReference>
<evidence type="ECO:0000256" key="2">
    <source>
        <dbReference type="ARBA" id="ARBA00011245"/>
    </source>
</evidence>
<proteinExistence type="predicted"/>
<dbReference type="Gene3D" id="1.20.1050.60">
    <property type="entry name" value="alpha-1,2-mannosidase"/>
    <property type="match status" value="1"/>
</dbReference>
<dbReference type="GO" id="GO:0030246">
    <property type="term" value="F:carbohydrate binding"/>
    <property type="evidence" value="ECO:0007669"/>
    <property type="project" value="InterPro"/>
</dbReference>
<dbReference type="GO" id="GO:0004553">
    <property type="term" value="F:hydrolase activity, hydrolyzing O-glycosyl compounds"/>
    <property type="evidence" value="ECO:0007669"/>
    <property type="project" value="UniProtKB-ARBA"/>
</dbReference>
<dbReference type="FunFam" id="3.30.2080.10:FF:000001">
    <property type="entry name" value="Alpha-1,2-mannosidase subfamily"/>
    <property type="match status" value="1"/>
</dbReference>
<dbReference type="InterPro" id="IPR012939">
    <property type="entry name" value="Glyco_hydro_92"/>
</dbReference>
<dbReference type="SMART" id="SM00560">
    <property type="entry name" value="LamGL"/>
    <property type="match status" value="1"/>
</dbReference>
<dbReference type="PANTHER" id="PTHR12143:SF19">
    <property type="entry name" value="PEPTIDE-N(4)-(N-ACETYL-BETA-GLUCOSAMINYL)ASPARAGINE AMIDASE"/>
    <property type="match status" value="1"/>
</dbReference>
<dbReference type="InterPro" id="IPR005887">
    <property type="entry name" value="GH92_a_mannosidase_put"/>
</dbReference>
<dbReference type="Gene3D" id="3.30.2080.10">
    <property type="entry name" value="GH92 mannosidase domain"/>
    <property type="match status" value="1"/>
</dbReference>
<dbReference type="InterPro" id="IPR014718">
    <property type="entry name" value="GH-type_carb-bd"/>
</dbReference>
<dbReference type="InterPro" id="IPR008928">
    <property type="entry name" value="6-hairpin_glycosidase_sf"/>
</dbReference>
<feature type="domain" description="LamG-like jellyroll fold" evidence="6">
    <location>
        <begin position="967"/>
        <end position="1097"/>
    </location>
</feature>
<dbReference type="Gene3D" id="2.70.98.10">
    <property type="match status" value="1"/>
</dbReference>
<name>A0A4Y8AI29_9SPHI</name>
<dbReference type="AlphaFoldDB" id="A0A4Y8AI29"/>
<dbReference type="Gene3D" id="2.60.120.200">
    <property type="match status" value="1"/>
</dbReference>
<comment type="subunit">
    <text evidence="2">Monomer.</text>
</comment>
<dbReference type="Pfam" id="PF07971">
    <property type="entry name" value="Glyco_hydro_92"/>
    <property type="match status" value="1"/>
</dbReference>
<dbReference type="SUPFAM" id="SSF48208">
    <property type="entry name" value="Six-hairpin glycosidases"/>
    <property type="match status" value="1"/>
</dbReference>
<dbReference type="EMBL" id="SNQG01000001">
    <property type="protein sequence ID" value="TEW68737.1"/>
    <property type="molecule type" value="Genomic_DNA"/>
</dbReference>
<protein>
    <recommendedName>
        <fullName evidence="6">LamG-like jellyroll fold domain-containing protein</fullName>
    </recommendedName>
</protein>
<evidence type="ECO:0000313" key="7">
    <source>
        <dbReference type="EMBL" id="TEW68737.1"/>
    </source>
</evidence>
<evidence type="ECO:0000259" key="6">
    <source>
        <dbReference type="SMART" id="SM00560"/>
    </source>
</evidence>
<dbReference type="InterPro" id="IPR041371">
    <property type="entry name" value="GH92_N"/>
</dbReference>
<comment type="cofactor">
    <cofactor evidence="1">
        <name>Ca(2+)</name>
        <dbReference type="ChEBI" id="CHEBI:29108"/>
    </cofactor>
</comment>